<protein>
    <submittedName>
        <fullName evidence="2">Uncharacterized protein</fullName>
    </submittedName>
</protein>
<gene>
    <name evidence="2" type="ORF">Sspor_03060</name>
</gene>
<reference evidence="3" key="1">
    <citation type="submission" date="2023-07" db="EMBL/GenBank/DDBJ databases">
        <title>Whole genome shotgun sequence of Streptomyces spororaveus NBRC 15456.</title>
        <authorList>
            <person name="Komaki H."/>
            <person name="Tamura T."/>
        </authorList>
    </citation>
    <scope>NUCLEOTIDE SEQUENCE [LARGE SCALE GENOMIC DNA]</scope>
    <source>
        <strain evidence="3">NBRC 15456</strain>
    </source>
</reference>
<dbReference type="RefSeq" id="WP_266820704.1">
    <property type="nucleotide sequence ID" value="NZ_BAAATO010000071.1"/>
</dbReference>
<name>A0ABQ3T412_9ACTN</name>
<sequence length="46" mass="4539">MPLAAATALVGWFVPLLGISLLVFLAADVALGFAASRRRAGAGAGV</sequence>
<accession>A0ABQ3T412</accession>
<keyword evidence="1" id="KW-0812">Transmembrane</keyword>
<feature type="transmembrane region" description="Helical" evidence="1">
    <location>
        <begin position="12"/>
        <end position="34"/>
    </location>
</feature>
<keyword evidence="1" id="KW-1133">Transmembrane helix</keyword>
<evidence type="ECO:0000313" key="2">
    <source>
        <dbReference type="EMBL" id="GHI74745.1"/>
    </source>
</evidence>
<dbReference type="EMBL" id="BNED01000003">
    <property type="protein sequence ID" value="GHI74745.1"/>
    <property type="molecule type" value="Genomic_DNA"/>
</dbReference>
<keyword evidence="1" id="KW-0472">Membrane</keyword>
<evidence type="ECO:0000313" key="3">
    <source>
        <dbReference type="Proteomes" id="UP000608522"/>
    </source>
</evidence>
<proteinExistence type="predicted"/>
<comment type="caution">
    <text evidence="2">The sequence shown here is derived from an EMBL/GenBank/DDBJ whole genome shotgun (WGS) entry which is preliminary data.</text>
</comment>
<dbReference type="Proteomes" id="UP000608522">
    <property type="component" value="Unassembled WGS sequence"/>
</dbReference>
<organism evidence="2 3">
    <name type="scientific">Streptomyces spororaveus</name>
    <dbReference type="NCBI Taxonomy" id="284039"/>
    <lineage>
        <taxon>Bacteria</taxon>
        <taxon>Bacillati</taxon>
        <taxon>Actinomycetota</taxon>
        <taxon>Actinomycetes</taxon>
        <taxon>Kitasatosporales</taxon>
        <taxon>Streptomycetaceae</taxon>
        <taxon>Streptomyces</taxon>
    </lineage>
</organism>
<keyword evidence="3" id="KW-1185">Reference proteome</keyword>
<evidence type="ECO:0000256" key="1">
    <source>
        <dbReference type="SAM" id="Phobius"/>
    </source>
</evidence>